<feature type="region of interest" description="Disordered" evidence="1">
    <location>
        <begin position="1"/>
        <end position="66"/>
    </location>
</feature>
<dbReference type="EMBL" id="KZ806573">
    <property type="protein sequence ID" value="PVH90205.1"/>
    <property type="molecule type" value="Genomic_DNA"/>
</dbReference>
<evidence type="ECO:0000313" key="3">
    <source>
        <dbReference type="EMBL" id="PVH90205.1"/>
    </source>
</evidence>
<feature type="domain" description="DUF6570" evidence="2">
    <location>
        <begin position="169"/>
        <end position="289"/>
    </location>
</feature>
<dbReference type="InterPro" id="IPR046700">
    <property type="entry name" value="DUF6570"/>
</dbReference>
<feature type="compositionally biased region" description="Basic and acidic residues" evidence="1">
    <location>
        <begin position="11"/>
        <end position="25"/>
    </location>
</feature>
<name>A0A2V1CWV2_9PLEO</name>
<reference evidence="3 4" key="1">
    <citation type="journal article" date="2018" name="Sci. Rep.">
        <title>Comparative genomics provides insights into the lifestyle and reveals functional heterogeneity of dark septate endophytic fungi.</title>
        <authorList>
            <person name="Knapp D.G."/>
            <person name="Nemeth J.B."/>
            <person name="Barry K."/>
            <person name="Hainaut M."/>
            <person name="Henrissat B."/>
            <person name="Johnson J."/>
            <person name="Kuo A."/>
            <person name="Lim J.H.P."/>
            <person name="Lipzen A."/>
            <person name="Nolan M."/>
            <person name="Ohm R.A."/>
            <person name="Tamas L."/>
            <person name="Grigoriev I.V."/>
            <person name="Spatafora J.W."/>
            <person name="Nagy L.G."/>
            <person name="Kovacs G.M."/>
        </authorList>
    </citation>
    <scope>NUCLEOTIDE SEQUENCE [LARGE SCALE GENOMIC DNA]</scope>
    <source>
        <strain evidence="3 4">DSE2036</strain>
    </source>
</reference>
<accession>A0A2V1CWV2</accession>
<dbReference type="AlphaFoldDB" id="A0A2V1CWV2"/>
<gene>
    <name evidence="3" type="ORF">DM02DRAFT_548267</name>
</gene>
<protein>
    <recommendedName>
        <fullName evidence="2">DUF6570 domain-containing protein</fullName>
    </recommendedName>
</protein>
<evidence type="ECO:0000256" key="1">
    <source>
        <dbReference type="SAM" id="MobiDB-lite"/>
    </source>
</evidence>
<dbReference type="Pfam" id="PF20209">
    <property type="entry name" value="DUF6570"/>
    <property type="match status" value="1"/>
</dbReference>
<evidence type="ECO:0000259" key="2">
    <source>
        <dbReference type="Pfam" id="PF20209"/>
    </source>
</evidence>
<organism evidence="3 4">
    <name type="scientific">Periconia macrospinosa</name>
    <dbReference type="NCBI Taxonomy" id="97972"/>
    <lineage>
        <taxon>Eukaryota</taxon>
        <taxon>Fungi</taxon>
        <taxon>Dikarya</taxon>
        <taxon>Ascomycota</taxon>
        <taxon>Pezizomycotina</taxon>
        <taxon>Dothideomycetes</taxon>
        <taxon>Pleosporomycetidae</taxon>
        <taxon>Pleosporales</taxon>
        <taxon>Massarineae</taxon>
        <taxon>Periconiaceae</taxon>
        <taxon>Periconia</taxon>
    </lineage>
</organism>
<evidence type="ECO:0000313" key="4">
    <source>
        <dbReference type="Proteomes" id="UP000244855"/>
    </source>
</evidence>
<sequence>MRTLADIFKTSQREHGEESAREGSLGKRARPPTDVQPREGEIEERSQKRARRASAGRCVGGERKESQEEEVAAIMRALEKEYEEKERQSHGGQWCEPIPHERKVATVREFYNAFHEVNTLPIRTCTICYRKFAMAELEEFESTQSMLADLCARYGSQFSCLSCFASGESLKDLSPVEEKLIALNSCYGFITKYNVSEGHRQSATYPKHVKGHITVFPNNVQELVTRVLPHPLLKVMDEIHVSWQGAEKPAPKDLSILLSVRRRVVERALVWLKRNNPHYANVEIDIAEMES</sequence>
<dbReference type="STRING" id="97972.A0A2V1CWV2"/>
<dbReference type="Proteomes" id="UP000244855">
    <property type="component" value="Unassembled WGS sequence"/>
</dbReference>
<feature type="compositionally biased region" description="Basic and acidic residues" evidence="1">
    <location>
        <begin position="36"/>
        <end position="47"/>
    </location>
</feature>
<dbReference type="OrthoDB" id="5093502at2759"/>
<proteinExistence type="predicted"/>
<keyword evidence="4" id="KW-1185">Reference proteome</keyword>
<feature type="non-terminal residue" evidence="3">
    <location>
        <position position="291"/>
    </location>
</feature>